<dbReference type="InterPro" id="IPR001100">
    <property type="entry name" value="Pyr_nuc-diS_OxRdtase"/>
</dbReference>
<keyword evidence="3 4" id="KW-0274">FAD</keyword>
<dbReference type="Gene3D" id="3.50.50.60">
    <property type="entry name" value="FAD/NAD(P)-binding domain"/>
    <property type="match status" value="1"/>
</dbReference>
<keyword evidence="2" id="KW-0285">Flavoprotein</keyword>
<dbReference type="PIRSF" id="PIRSF000350">
    <property type="entry name" value="Mercury_reductase_MerA"/>
    <property type="match status" value="1"/>
</dbReference>
<dbReference type="GO" id="GO:0000166">
    <property type="term" value="F:nucleotide binding"/>
    <property type="evidence" value="ECO:0007669"/>
    <property type="project" value="UniProtKB-KW"/>
</dbReference>
<dbReference type="InterPro" id="IPR016156">
    <property type="entry name" value="FAD/NAD-linked_Rdtase_dimer_sf"/>
</dbReference>
<dbReference type="InterPro" id="IPR004099">
    <property type="entry name" value="Pyr_nucl-diS_OxRdtase_dimer"/>
</dbReference>
<accession>A0A426D7P0</accession>
<feature type="binding site" evidence="4">
    <location>
        <position position="261"/>
    </location>
    <ligand>
        <name>NAD(+)</name>
        <dbReference type="ChEBI" id="CHEBI:57540"/>
    </ligand>
</feature>
<evidence type="ECO:0000256" key="4">
    <source>
        <dbReference type="PIRSR" id="PIRSR000350-3"/>
    </source>
</evidence>
<feature type="domain" description="Pyridine nucleotide-disulphide oxidoreductase dimerisation" evidence="6">
    <location>
        <begin position="339"/>
        <end position="438"/>
    </location>
</feature>
<dbReference type="PRINTS" id="PR00411">
    <property type="entry name" value="PNDRDTASEI"/>
</dbReference>
<dbReference type="Pfam" id="PF07992">
    <property type="entry name" value="Pyr_redox_2"/>
    <property type="match status" value="1"/>
</dbReference>
<keyword evidence="4" id="KW-0520">NAD</keyword>
<dbReference type="SUPFAM" id="SSF55424">
    <property type="entry name" value="FAD/NAD-linked reductases, dimerisation (C-terminal) domain"/>
    <property type="match status" value="1"/>
</dbReference>
<dbReference type="GO" id="GO:0016491">
    <property type="term" value="F:oxidoreductase activity"/>
    <property type="evidence" value="ECO:0007669"/>
    <property type="project" value="InterPro"/>
</dbReference>
<comment type="similarity">
    <text evidence="1">Belongs to the class-I pyridine nucleotide-disulfide oxidoreductase family.</text>
</comment>
<dbReference type="PRINTS" id="PR00368">
    <property type="entry name" value="FADPNR"/>
</dbReference>
<evidence type="ECO:0000313" key="9">
    <source>
        <dbReference type="Proteomes" id="UP000283633"/>
    </source>
</evidence>
<proteinExistence type="inferred from homology"/>
<sequence>MTTKFDFDVLYIGAGHATFDGAAPLAATGVSVGVIESGLIGGTCPNRGCNAKITLDEAVKITREADRLGTVLKNHPQIDWTANVAHKQSIIDPLPQGLTARLEDAGAKIIKGHAQFKDAHTVTINGNQDVTAEKIVIATGLKPHRLAIPGTELAHDSEAFMNLTQLPDHLTIVGGGYIGMEFATMANEAGAAVTVLLRGDTVLRKFYQPFVQKVVADLKQRGVTFITNANVQSFEQAGDQYRVNYGDHQQLTTDWILDATGRIPNLDGLGLTKVGVQFDARTGVQVNDHLQTTVANIYAAGDVIQSDQPKVTPAAYFESKYLMQLFSGQTTAPIQFPTIPTVVFTSPRIAQAGVTVEQAAAQGLKVTTNDLANYWYYQVDREPLAQSKQVHDAAGHLVGVTEMSDQAENAVNALLPAIEFKMDRNQVNRLIGLFPTIGYAAWHRA</sequence>
<dbReference type="AlphaFoldDB" id="A0A426D7P0"/>
<dbReference type="OrthoDB" id="9800167at2"/>
<evidence type="ECO:0000259" key="6">
    <source>
        <dbReference type="Pfam" id="PF02852"/>
    </source>
</evidence>
<evidence type="ECO:0000259" key="7">
    <source>
        <dbReference type="Pfam" id="PF07992"/>
    </source>
</evidence>
<keyword evidence="4" id="KW-0547">Nucleotide-binding</keyword>
<feature type="binding site" evidence="4">
    <location>
        <position position="302"/>
    </location>
    <ligand>
        <name>FAD</name>
        <dbReference type="ChEBI" id="CHEBI:57692"/>
    </ligand>
</feature>
<organism evidence="8 9">
    <name type="scientific">Lactiplantibacillus garii</name>
    <dbReference type="NCBI Taxonomy" id="2306423"/>
    <lineage>
        <taxon>Bacteria</taxon>
        <taxon>Bacillati</taxon>
        <taxon>Bacillota</taxon>
        <taxon>Bacilli</taxon>
        <taxon>Lactobacillales</taxon>
        <taxon>Lactobacillaceae</taxon>
        <taxon>Lactiplantibacillus</taxon>
    </lineage>
</organism>
<feature type="binding site" evidence="4">
    <location>
        <begin position="174"/>
        <end position="181"/>
    </location>
    <ligand>
        <name>NAD(+)</name>
        <dbReference type="ChEBI" id="CHEBI:57540"/>
    </ligand>
</feature>
<feature type="disulfide bond" description="Redox-active" evidence="5">
    <location>
        <begin position="44"/>
        <end position="49"/>
    </location>
</feature>
<comment type="caution">
    <text evidence="8">The sequence shown here is derived from an EMBL/GenBank/DDBJ whole genome shotgun (WGS) entry which is preliminary data.</text>
</comment>
<reference evidence="8 9" key="1">
    <citation type="submission" date="2018-08" db="EMBL/GenBank/DDBJ databases">
        <title>Genome Lactobacillus garii FI11369.</title>
        <authorList>
            <person name="Diaz M."/>
            <person name="Narbad A."/>
        </authorList>
    </citation>
    <scope>NUCLEOTIDE SEQUENCE [LARGE SCALE GENOMIC DNA]</scope>
    <source>
        <strain evidence="8 9">FI11369</strain>
    </source>
</reference>
<evidence type="ECO:0000256" key="5">
    <source>
        <dbReference type="PIRSR" id="PIRSR000350-4"/>
    </source>
</evidence>
<evidence type="ECO:0000313" key="8">
    <source>
        <dbReference type="EMBL" id="RRK10618.1"/>
    </source>
</evidence>
<comment type="cofactor">
    <cofactor evidence="4">
        <name>FAD</name>
        <dbReference type="ChEBI" id="CHEBI:57692"/>
    </cofactor>
    <text evidence="4">Binds 1 FAD per subunit.</text>
</comment>
<dbReference type="InterPro" id="IPR036188">
    <property type="entry name" value="FAD/NAD-bd_sf"/>
</dbReference>
<dbReference type="InterPro" id="IPR023753">
    <property type="entry name" value="FAD/NAD-binding_dom"/>
</dbReference>
<evidence type="ECO:0000256" key="3">
    <source>
        <dbReference type="ARBA" id="ARBA00022827"/>
    </source>
</evidence>
<protein>
    <submittedName>
        <fullName evidence="8">NAD(P)/FAD-dependent oxidoreductase</fullName>
    </submittedName>
</protein>
<dbReference type="PANTHER" id="PTHR43014:SF5">
    <property type="entry name" value="GLUTATHIONE REDUCTASE (NADPH)"/>
    <property type="match status" value="1"/>
</dbReference>
<dbReference type="RefSeq" id="WP_125072136.1">
    <property type="nucleotide sequence ID" value="NZ_QWZQ01000017.1"/>
</dbReference>
<keyword evidence="9" id="KW-1185">Reference proteome</keyword>
<dbReference type="Pfam" id="PF02852">
    <property type="entry name" value="Pyr_redox_dim"/>
    <property type="match status" value="1"/>
</dbReference>
<evidence type="ECO:0000256" key="1">
    <source>
        <dbReference type="ARBA" id="ARBA00007532"/>
    </source>
</evidence>
<dbReference type="EMBL" id="QWZQ01000017">
    <property type="protein sequence ID" value="RRK10618.1"/>
    <property type="molecule type" value="Genomic_DNA"/>
</dbReference>
<dbReference type="SUPFAM" id="SSF51905">
    <property type="entry name" value="FAD/NAD(P)-binding domain"/>
    <property type="match status" value="1"/>
</dbReference>
<feature type="domain" description="FAD/NAD(P)-binding" evidence="7">
    <location>
        <begin position="7"/>
        <end position="316"/>
    </location>
</feature>
<name>A0A426D7P0_9LACO</name>
<dbReference type="PANTHER" id="PTHR43014">
    <property type="entry name" value="MERCURIC REDUCTASE"/>
    <property type="match status" value="1"/>
</dbReference>
<gene>
    <name evidence="8" type="ORF">D1831_06570</name>
</gene>
<dbReference type="Proteomes" id="UP000283633">
    <property type="component" value="Unassembled WGS sequence"/>
</dbReference>
<evidence type="ECO:0000256" key="2">
    <source>
        <dbReference type="ARBA" id="ARBA00022630"/>
    </source>
</evidence>